<comment type="caution">
    <text evidence="5">The sequence shown here is derived from an EMBL/GenBank/DDBJ whole genome shotgun (WGS) entry which is preliminary data.</text>
</comment>
<evidence type="ECO:0000256" key="3">
    <source>
        <dbReference type="PROSITE-ProRule" id="PRU00529"/>
    </source>
</evidence>
<proteinExistence type="predicted"/>
<dbReference type="PANTHER" id="PTHR47313">
    <property type="entry name" value="RIBOSOMAL RNA LARGE SUBUNIT METHYLTRANSFERASE K/L"/>
    <property type="match status" value="1"/>
</dbReference>
<evidence type="ECO:0000256" key="1">
    <source>
        <dbReference type="ARBA" id="ARBA00022603"/>
    </source>
</evidence>
<accession>A0ABW5A175</accession>
<dbReference type="Pfam" id="PF02926">
    <property type="entry name" value="THUMP"/>
    <property type="match status" value="1"/>
</dbReference>
<protein>
    <submittedName>
        <fullName evidence="5">Class I SAM-dependent RNA methyltransferase</fullName>
    </submittedName>
</protein>
<evidence type="ECO:0000313" key="5">
    <source>
        <dbReference type="EMBL" id="MFD2171843.1"/>
    </source>
</evidence>
<dbReference type="Proteomes" id="UP001597343">
    <property type="component" value="Unassembled WGS sequence"/>
</dbReference>
<dbReference type="SUPFAM" id="SSF53335">
    <property type="entry name" value="S-adenosyl-L-methionine-dependent methyltransferases"/>
    <property type="match status" value="1"/>
</dbReference>
<dbReference type="CDD" id="cd11715">
    <property type="entry name" value="THUMP_AdoMetMT"/>
    <property type="match status" value="1"/>
</dbReference>
<keyword evidence="1 5" id="KW-0489">Methyltransferase</keyword>
<dbReference type="InterPro" id="IPR000241">
    <property type="entry name" value="RlmKL-like_Mtase"/>
</dbReference>
<keyword evidence="6" id="KW-1185">Reference proteome</keyword>
<sequence>MAKFTLIATAPMGLEAIVAREVKNLGYSDVVVENGRVEFQGDELAIARANLWLRSADRVQVKLAEYKATSFEELFQGVKAIEWQNWMPKNAEFPVDGKSQKSQLSSVPACQSIVKKAVVEKMKEAYGIEWFAEDGPLFRIQVALLKDIATITLDTSGAGLHKRGYRTLSAQAPLKETLAAAMLDLTRWKPDRPLIDPFCGSGTIPIEAALLGRNIAPGLYRDFSAMQWPSVPQRLWDKAREEAKDLAKFDLPLEIIGSDIDPEVLSLANYHIRQAKVSDGIRLKNLPVKQLKIESKYGVLIGNPPYGERIGERREVEEMYQDLGKICQGLDTWSAFILTSNKSFEKLYGKRADKKRKLYNGRIECDLYQYFGQLPPRNRDENK</sequence>
<organism evidence="5 6">
    <name type="scientific">Tumebacillus lipolyticus</name>
    <dbReference type="NCBI Taxonomy" id="1280370"/>
    <lineage>
        <taxon>Bacteria</taxon>
        <taxon>Bacillati</taxon>
        <taxon>Bacillota</taxon>
        <taxon>Bacilli</taxon>
        <taxon>Bacillales</taxon>
        <taxon>Alicyclobacillaceae</taxon>
        <taxon>Tumebacillus</taxon>
    </lineage>
</organism>
<dbReference type="GO" id="GO:0032259">
    <property type="term" value="P:methylation"/>
    <property type="evidence" value="ECO:0007669"/>
    <property type="project" value="UniProtKB-KW"/>
</dbReference>
<dbReference type="InterPro" id="IPR029063">
    <property type="entry name" value="SAM-dependent_MTases_sf"/>
</dbReference>
<dbReference type="Pfam" id="PF22020">
    <property type="entry name" value="RlmL_1st"/>
    <property type="match status" value="1"/>
</dbReference>
<dbReference type="GO" id="GO:0008168">
    <property type="term" value="F:methyltransferase activity"/>
    <property type="evidence" value="ECO:0007669"/>
    <property type="project" value="UniProtKB-KW"/>
</dbReference>
<feature type="domain" description="THUMP" evidence="4">
    <location>
        <begin position="45"/>
        <end position="155"/>
    </location>
</feature>
<reference evidence="6" key="1">
    <citation type="journal article" date="2019" name="Int. J. Syst. Evol. Microbiol.">
        <title>The Global Catalogue of Microorganisms (GCM) 10K type strain sequencing project: providing services to taxonomists for standard genome sequencing and annotation.</title>
        <authorList>
            <consortium name="The Broad Institute Genomics Platform"/>
            <consortium name="The Broad Institute Genome Sequencing Center for Infectious Disease"/>
            <person name="Wu L."/>
            <person name="Ma J."/>
        </authorList>
    </citation>
    <scope>NUCLEOTIDE SEQUENCE [LARGE SCALE GENOMIC DNA]</scope>
    <source>
        <strain evidence="6">CGMCC 1.13574</strain>
    </source>
</reference>
<dbReference type="Pfam" id="PF01170">
    <property type="entry name" value="UPF0020"/>
    <property type="match status" value="1"/>
</dbReference>
<evidence type="ECO:0000256" key="2">
    <source>
        <dbReference type="ARBA" id="ARBA00022679"/>
    </source>
</evidence>
<dbReference type="PANTHER" id="PTHR47313:SF1">
    <property type="entry name" value="RIBOSOMAL RNA LARGE SUBUNIT METHYLTRANSFERASE K_L"/>
    <property type="match status" value="1"/>
</dbReference>
<dbReference type="PROSITE" id="PS01261">
    <property type="entry name" value="UPF0020"/>
    <property type="match status" value="1"/>
</dbReference>
<gene>
    <name evidence="5" type="ORF">ACFSOY_17915</name>
</gene>
<dbReference type="PROSITE" id="PS00092">
    <property type="entry name" value="N6_MTASE"/>
    <property type="match status" value="1"/>
</dbReference>
<dbReference type="InterPro" id="IPR053943">
    <property type="entry name" value="RlmKL-like_Mtase_CS"/>
</dbReference>
<dbReference type="InterPro" id="IPR002052">
    <property type="entry name" value="DNA_methylase_N6_adenine_CS"/>
</dbReference>
<dbReference type="Gene3D" id="3.40.50.150">
    <property type="entry name" value="Vaccinia Virus protein VP39"/>
    <property type="match status" value="1"/>
</dbReference>
<keyword evidence="2" id="KW-0808">Transferase</keyword>
<evidence type="ECO:0000259" key="4">
    <source>
        <dbReference type="PROSITE" id="PS51165"/>
    </source>
</evidence>
<keyword evidence="3" id="KW-0694">RNA-binding</keyword>
<dbReference type="RefSeq" id="WP_386048992.1">
    <property type="nucleotide sequence ID" value="NZ_JBHUIO010000011.1"/>
</dbReference>
<dbReference type="InterPro" id="IPR004114">
    <property type="entry name" value="THUMP_dom"/>
</dbReference>
<name>A0ABW5A175_9BACL</name>
<dbReference type="EMBL" id="JBHUIO010000011">
    <property type="protein sequence ID" value="MFD2171843.1"/>
    <property type="molecule type" value="Genomic_DNA"/>
</dbReference>
<evidence type="ECO:0000313" key="6">
    <source>
        <dbReference type="Proteomes" id="UP001597343"/>
    </source>
</evidence>
<dbReference type="InterPro" id="IPR054170">
    <property type="entry name" value="RlmL_1st"/>
</dbReference>
<dbReference type="Gene3D" id="3.30.2130.30">
    <property type="match status" value="1"/>
</dbReference>
<dbReference type="SMART" id="SM00981">
    <property type="entry name" value="THUMP"/>
    <property type="match status" value="1"/>
</dbReference>
<dbReference type="PROSITE" id="PS51165">
    <property type="entry name" value="THUMP"/>
    <property type="match status" value="1"/>
</dbReference>